<feature type="region of interest" description="Disordered" evidence="1">
    <location>
        <begin position="1"/>
        <end position="20"/>
    </location>
</feature>
<organism evidence="3 4">
    <name type="scientific">Strigamia maritima</name>
    <name type="common">European centipede</name>
    <name type="synonym">Geophilus maritimus</name>
    <dbReference type="NCBI Taxonomy" id="126957"/>
    <lineage>
        <taxon>Eukaryota</taxon>
        <taxon>Metazoa</taxon>
        <taxon>Ecdysozoa</taxon>
        <taxon>Arthropoda</taxon>
        <taxon>Myriapoda</taxon>
        <taxon>Chilopoda</taxon>
        <taxon>Pleurostigmophora</taxon>
        <taxon>Geophilomorpha</taxon>
        <taxon>Linotaeniidae</taxon>
        <taxon>Strigamia</taxon>
    </lineage>
</organism>
<name>T1J6H0_STRMM</name>
<dbReference type="PROSITE" id="PS50174">
    <property type="entry name" value="G_PATCH"/>
    <property type="match status" value="1"/>
</dbReference>
<dbReference type="HOGENOM" id="CLU_025388_0_0_1"/>
<dbReference type="PANTHER" id="PTHR14390:SF2">
    <property type="entry name" value="G PATCH DOMAIN-CONTAINING PROTEIN 3"/>
    <property type="match status" value="1"/>
</dbReference>
<feature type="domain" description="G-patch" evidence="2">
    <location>
        <begin position="401"/>
        <end position="449"/>
    </location>
</feature>
<reference evidence="3" key="2">
    <citation type="submission" date="2015-02" db="UniProtKB">
        <authorList>
            <consortium name="EnsemblMetazoa"/>
        </authorList>
    </citation>
    <scope>IDENTIFICATION</scope>
</reference>
<dbReference type="Pfam" id="PF01585">
    <property type="entry name" value="G-patch"/>
    <property type="match status" value="1"/>
</dbReference>
<dbReference type="SMART" id="SM00443">
    <property type="entry name" value="G_patch"/>
    <property type="match status" value="1"/>
</dbReference>
<evidence type="ECO:0000256" key="1">
    <source>
        <dbReference type="SAM" id="MobiDB-lite"/>
    </source>
</evidence>
<accession>T1J6H0</accession>
<dbReference type="GO" id="GO:0003676">
    <property type="term" value="F:nucleic acid binding"/>
    <property type="evidence" value="ECO:0007669"/>
    <property type="project" value="InterPro"/>
</dbReference>
<dbReference type="AlphaFoldDB" id="T1J6H0"/>
<sequence length="504" mass="58508">MQGNSRRRVNLMLDDERQRQPSIEMPITSRAHVGGTDQSTGEAVQSRTGKLFIESNWFSCFHFRHRPEIQRLKSGNGGENKGKETTCCVVRFDDDEKCKKFVKLYNKKHWIDKSGQTLCAKCFVSKIKMDELENQDKIYLTQKESNEIPEDRESFSRTDFDQLLELHPPGIMPNGNVGTPTAVFLELIRSCRLPARIVKNLGLIFTKTRAKRKYGCVPFDYGGQIVLGDVDMEERVLTASGHQLTSRFIDTLKPRKKKEYRDSPIEEIDPEESDDDECEEWDRHEAFHNDVTAQDRTKERLYEEEIELQWEKGGSGLVFYTDAQHWDEQEGDFDAKTSDDWDLDMSIYYEKDGGDKDARDFIQMRREKRLRDGTDIDSGFNRKKKEEKQPKNKIGVFEKHTKGFGRKILEKHGWKDGDGLGTTIPGIPDALESDGQHPFNKKGFGYHGEKLIRFKSKSTLRKRPYPHAHIGTVYDKRRDVINDEPLLRTNFPTEISYRSETFPE</sequence>
<evidence type="ECO:0000259" key="2">
    <source>
        <dbReference type="PROSITE" id="PS50174"/>
    </source>
</evidence>
<dbReference type="GO" id="GO:0045893">
    <property type="term" value="P:positive regulation of DNA-templated transcription"/>
    <property type="evidence" value="ECO:0007669"/>
    <property type="project" value="TreeGrafter"/>
</dbReference>
<dbReference type="OMA" id="EDECEEW"/>
<proteinExistence type="predicted"/>
<dbReference type="InterPro" id="IPR000467">
    <property type="entry name" value="G_patch_dom"/>
</dbReference>
<evidence type="ECO:0000313" key="4">
    <source>
        <dbReference type="Proteomes" id="UP000014500"/>
    </source>
</evidence>
<reference evidence="4" key="1">
    <citation type="submission" date="2011-05" db="EMBL/GenBank/DDBJ databases">
        <authorList>
            <person name="Richards S.R."/>
            <person name="Qu J."/>
            <person name="Jiang H."/>
            <person name="Jhangiani S.N."/>
            <person name="Agravi P."/>
            <person name="Goodspeed R."/>
            <person name="Gross S."/>
            <person name="Mandapat C."/>
            <person name="Jackson L."/>
            <person name="Mathew T."/>
            <person name="Pu L."/>
            <person name="Thornton R."/>
            <person name="Saada N."/>
            <person name="Wilczek-Boney K.B."/>
            <person name="Lee S."/>
            <person name="Kovar C."/>
            <person name="Wu Y."/>
            <person name="Scherer S.E."/>
            <person name="Worley K.C."/>
            <person name="Muzny D.M."/>
            <person name="Gibbs R."/>
        </authorList>
    </citation>
    <scope>NUCLEOTIDE SEQUENCE</scope>
    <source>
        <strain evidence="4">Brora</strain>
    </source>
</reference>
<dbReference type="PhylomeDB" id="T1J6H0"/>
<dbReference type="STRING" id="126957.T1J6H0"/>
<dbReference type="EMBL" id="JH431878">
    <property type="status" value="NOT_ANNOTATED_CDS"/>
    <property type="molecule type" value="Genomic_DNA"/>
</dbReference>
<keyword evidence="4" id="KW-1185">Reference proteome</keyword>
<dbReference type="InterPro" id="IPR040341">
    <property type="entry name" value="GPATCH3"/>
</dbReference>
<protein>
    <recommendedName>
        <fullName evidence="2">G-patch domain-containing protein</fullName>
    </recommendedName>
</protein>
<dbReference type="GO" id="GO:0039536">
    <property type="term" value="P:negative regulation of RIG-I signaling pathway"/>
    <property type="evidence" value="ECO:0007669"/>
    <property type="project" value="InterPro"/>
</dbReference>
<dbReference type="PANTHER" id="PTHR14390">
    <property type="entry name" value="G PATCH DOMAIN CONTAINING PROTEIN 3"/>
    <property type="match status" value="1"/>
</dbReference>
<evidence type="ECO:0000313" key="3">
    <source>
        <dbReference type="EnsemblMetazoa" id="SMAR009240-PA"/>
    </source>
</evidence>
<dbReference type="EnsemblMetazoa" id="SMAR009240-RA">
    <property type="protein sequence ID" value="SMAR009240-PA"/>
    <property type="gene ID" value="SMAR009240"/>
</dbReference>
<dbReference type="eggNOG" id="ENOG502QQ66">
    <property type="taxonomic scope" value="Eukaryota"/>
</dbReference>
<dbReference type="GO" id="GO:0032480">
    <property type="term" value="P:negative regulation of type I interferon production"/>
    <property type="evidence" value="ECO:0007669"/>
    <property type="project" value="InterPro"/>
</dbReference>
<dbReference type="Proteomes" id="UP000014500">
    <property type="component" value="Unassembled WGS sequence"/>
</dbReference>